<gene>
    <name evidence="14" type="ORF">BDZ90DRAFT_8077</name>
</gene>
<dbReference type="InterPro" id="IPR036277">
    <property type="entry name" value="SMC_hinge_sf"/>
</dbReference>
<feature type="coiled-coil region" evidence="11">
    <location>
        <begin position="179"/>
        <end position="206"/>
    </location>
</feature>
<keyword evidence="8 10" id="KW-0539">Nucleus</keyword>
<dbReference type="SMART" id="SM00968">
    <property type="entry name" value="SMC_hinge"/>
    <property type="match status" value="1"/>
</dbReference>
<feature type="region of interest" description="Disordered" evidence="12">
    <location>
        <begin position="305"/>
        <end position="330"/>
    </location>
</feature>
<feature type="coiled-coil region" evidence="11">
    <location>
        <begin position="810"/>
        <end position="935"/>
    </location>
</feature>
<dbReference type="InterPro" id="IPR027417">
    <property type="entry name" value="P-loop_NTPase"/>
</dbReference>
<feature type="compositionally biased region" description="Basic and acidic residues" evidence="12">
    <location>
        <begin position="305"/>
        <end position="324"/>
    </location>
</feature>
<sequence length="1238" mass="140173">MLLSLEITNFKSYRGTQVIGPFKSFSAVIGPNGSGKSNLMDAISFVLGVKSSQMRSSGLKDVIFRGRRMAADPGNASGESDDDEAEGSAADAQKATVVAVYEDATGKEWRFERSVTLAGASEYKINGRGQSYNSYNRQLEKFKILVKAKNFLVFQGDVEAVAQQNPKELTRLIDQISGSLELKEEYEQAKERMERSQEESAAAFNKRRGINGELKTFREQKSEAEKWERLQEERDAHLLQLLLWQLYHIQQQLDKSREDIDEQNAHMPDLRKGVSTAEANVDTRRKEAANVLRDVSKAERDIKKRQKEIEEKQPQLDALDERSSHSRRRIGAAEKIISDVERDVIRSRNELAKLERDYDSAKQAAQRAEDAEKERGAGLNLNEADLEEYHNLRAEASTRKPSERQQLETHRKQLKAQQATVQSLEDKSKRLARAQEKLEAESGVAAEKKDALEARRTELQTRLQDAKAELARLQSERTRIGKRETELNDTLQTCYTKLIQAGNDARESEREAKMKESIANLAKLFPGVRGRLVDLCKPTQHKYDLAIQTVLGRNTDAVIVDQERTAIDCIEYLRNQRIGQATFLPLDTIQAKPINDRLRSVARGARLAIDVIQYDASLELAIQYVCGNALVCDTMDVARHLSYERKIEAKAVTLEGTIIHKSGLITGGQAGEQKKRWEEREVQGLQRQRQECSAELKELQQERHKLPTEESLVARVGECETKLATLRDDLSAATSRLDGLNTELNNVKKQTTDIAPRVTAARNEVTATQSSVDNLKTVVDEDDDEVFADFCARIGVSDIREYEERQLQQLERQRDARLEFETQMKRLEHQINFTKAQLKSQEERLQTNRRVIEKETARIDTVAQEKATVQESIDKIQEDIRERNDRLTQLREDHEKAQQQLTDAKRDLSKAARALDNTIKEVANMNDQMEKLASQRGDIFKRCRLEEIDLPLISGSLNKVSLTNDPTGDLVPMDIDDDNDETQHAIFVPDFGIEVDFDDLDDAAKEDGSAAMEAELKSNIEKTSAAIERMAPNMKAADRLGDTEARYKETEGEFEKARREATAARNAFNDVKERRVKLFTTAFNYISTHIDKVYKDLTKSRAIPAGGIAYLSLEDDEEPYLKGVRYTAMPPMKRFRDMEQLSGGEKTIAALALLFCIAMFSPPPFFVLDEVDAALDSQNVAKVAAYIRQKARADFQFIVISLKATLYEQAEGLVGVYRKAEENQNSSASLTLDLEKYN</sequence>
<keyword evidence="9" id="KW-0131">Cell cycle</keyword>
<keyword evidence="5" id="KW-0132">Cell division</keyword>
<evidence type="ECO:0000256" key="12">
    <source>
        <dbReference type="SAM" id="MobiDB-lite"/>
    </source>
</evidence>
<dbReference type="SUPFAM" id="SSF57997">
    <property type="entry name" value="Tropomyosin"/>
    <property type="match status" value="1"/>
</dbReference>
<comment type="subcellular location">
    <subcellularLocation>
        <location evidence="2">Chromosome</location>
    </subcellularLocation>
    <subcellularLocation>
        <location evidence="1 10">Nucleus</location>
    </subcellularLocation>
</comment>
<accession>A0A316UY74</accession>
<dbReference type="STRING" id="1569628.A0A316UY74"/>
<keyword evidence="4" id="KW-0158">Chromosome</keyword>
<proteinExistence type="inferred from homology"/>
<dbReference type="SUPFAM" id="SSF75553">
    <property type="entry name" value="Smc hinge domain"/>
    <property type="match status" value="1"/>
</dbReference>
<feature type="compositionally biased region" description="Basic and acidic residues" evidence="12">
    <location>
        <begin position="367"/>
        <end position="376"/>
    </location>
</feature>
<dbReference type="PANTHER" id="PTHR18937:SF12">
    <property type="entry name" value="STRUCTURAL MAINTENANCE OF CHROMOSOMES PROTEIN"/>
    <property type="match status" value="1"/>
</dbReference>
<feature type="coiled-coil region" evidence="11">
    <location>
        <begin position="675"/>
        <end position="750"/>
    </location>
</feature>
<dbReference type="Pfam" id="PF06470">
    <property type="entry name" value="SMC_hinge"/>
    <property type="match status" value="1"/>
</dbReference>
<evidence type="ECO:0000256" key="3">
    <source>
        <dbReference type="ARBA" id="ARBA00005597"/>
    </source>
</evidence>
<dbReference type="InterPro" id="IPR010935">
    <property type="entry name" value="SMC_hinge"/>
</dbReference>
<evidence type="ECO:0000256" key="2">
    <source>
        <dbReference type="ARBA" id="ARBA00004286"/>
    </source>
</evidence>
<dbReference type="AlphaFoldDB" id="A0A316UY74"/>
<dbReference type="EMBL" id="KZ819662">
    <property type="protein sequence ID" value="PWN30250.1"/>
    <property type="molecule type" value="Genomic_DNA"/>
</dbReference>
<dbReference type="PANTHER" id="PTHR18937">
    <property type="entry name" value="STRUCTURAL MAINTENANCE OF CHROMOSOMES SMC FAMILY MEMBER"/>
    <property type="match status" value="1"/>
</dbReference>
<evidence type="ECO:0000313" key="15">
    <source>
        <dbReference type="Proteomes" id="UP000245884"/>
    </source>
</evidence>
<dbReference type="Gene3D" id="1.20.1060.20">
    <property type="match status" value="1"/>
</dbReference>
<evidence type="ECO:0000256" key="11">
    <source>
        <dbReference type="SAM" id="Coils"/>
    </source>
</evidence>
<dbReference type="GO" id="GO:0007062">
    <property type="term" value="P:sister chromatid cohesion"/>
    <property type="evidence" value="ECO:0007669"/>
    <property type="project" value="InterPro"/>
</dbReference>
<dbReference type="Pfam" id="PF02463">
    <property type="entry name" value="SMC_N"/>
    <property type="match status" value="1"/>
</dbReference>
<dbReference type="SUPFAM" id="SSF52540">
    <property type="entry name" value="P-loop containing nucleoside triphosphate hydrolases"/>
    <property type="match status" value="2"/>
</dbReference>
<comment type="similarity">
    <text evidence="3">Belongs to the SMC family. SMC1 subfamily.</text>
</comment>
<evidence type="ECO:0000256" key="5">
    <source>
        <dbReference type="ARBA" id="ARBA00022618"/>
    </source>
</evidence>
<dbReference type="GO" id="GO:0051301">
    <property type="term" value="P:cell division"/>
    <property type="evidence" value="ECO:0007669"/>
    <property type="project" value="UniProtKB-KW"/>
</dbReference>
<dbReference type="CDD" id="cd03275">
    <property type="entry name" value="ABC_SMC1_euk"/>
    <property type="match status" value="1"/>
</dbReference>
<dbReference type="PIRSF" id="PIRSF005719">
    <property type="entry name" value="SMC"/>
    <property type="match status" value="1"/>
</dbReference>
<dbReference type="Proteomes" id="UP000245884">
    <property type="component" value="Unassembled WGS sequence"/>
</dbReference>
<dbReference type="InterPro" id="IPR003395">
    <property type="entry name" value="RecF/RecN/SMC_N"/>
</dbReference>
<evidence type="ECO:0000256" key="10">
    <source>
        <dbReference type="PIRNR" id="PIRNR005719"/>
    </source>
</evidence>
<evidence type="ECO:0000313" key="14">
    <source>
        <dbReference type="EMBL" id="PWN30250.1"/>
    </source>
</evidence>
<feature type="region of interest" description="Disordered" evidence="12">
    <location>
        <begin position="70"/>
        <end position="91"/>
    </location>
</feature>
<dbReference type="InterPro" id="IPR028468">
    <property type="entry name" value="Smc1_ABC"/>
</dbReference>
<evidence type="ECO:0000256" key="6">
    <source>
        <dbReference type="ARBA" id="ARBA00022776"/>
    </source>
</evidence>
<dbReference type="RefSeq" id="XP_025364862.1">
    <property type="nucleotide sequence ID" value="XM_025509878.1"/>
</dbReference>
<protein>
    <recommendedName>
        <fullName evidence="10">Structural maintenance of chromosomes protein</fullName>
    </recommendedName>
</protein>
<dbReference type="InterPro" id="IPR024704">
    <property type="entry name" value="SMC"/>
</dbReference>
<dbReference type="GO" id="GO:0005524">
    <property type="term" value="F:ATP binding"/>
    <property type="evidence" value="ECO:0007669"/>
    <property type="project" value="InterPro"/>
</dbReference>
<dbReference type="GO" id="GO:0008278">
    <property type="term" value="C:cohesin complex"/>
    <property type="evidence" value="ECO:0007669"/>
    <property type="project" value="InterPro"/>
</dbReference>
<evidence type="ECO:0000256" key="7">
    <source>
        <dbReference type="ARBA" id="ARBA00023054"/>
    </source>
</evidence>
<dbReference type="OrthoDB" id="5575062at2759"/>
<organism evidence="14 15">
    <name type="scientific">Jaminaea rosea</name>
    <dbReference type="NCBI Taxonomy" id="1569628"/>
    <lineage>
        <taxon>Eukaryota</taxon>
        <taxon>Fungi</taxon>
        <taxon>Dikarya</taxon>
        <taxon>Basidiomycota</taxon>
        <taxon>Ustilaginomycotina</taxon>
        <taxon>Exobasidiomycetes</taxon>
        <taxon>Microstromatales</taxon>
        <taxon>Microstromatales incertae sedis</taxon>
        <taxon>Jaminaea</taxon>
    </lineage>
</organism>
<evidence type="ECO:0000256" key="4">
    <source>
        <dbReference type="ARBA" id="ARBA00022454"/>
    </source>
</evidence>
<dbReference type="Gene3D" id="3.40.50.300">
    <property type="entry name" value="P-loop containing nucleotide triphosphate hydrolases"/>
    <property type="match status" value="2"/>
</dbReference>
<evidence type="ECO:0000256" key="9">
    <source>
        <dbReference type="ARBA" id="ARBA00023306"/>
    </source>
</evidence>
<dbReference type="GO" id="GO:0016887">
    <property type="term" value="F:ATP hydrolysis activity"/>
    <property type="evidence" value="ECO:0007669"/>
    <property type="project" value="InterPro"/>
</dbReference>
<feature type="region of interest" description="Disordered" evidence="12">
    <location>
        <begin position="362"/>
        <end position="385"/>
    </location>
</feature>
<dbReference type="Gene3D" id="1.20.5.340">
    <property type="match status" value="1"/>
</dbReference>
<dbReference type="Gene3D" id="1.10.287.1490">
    <property type="match status" value="1"/>
</dbReference>
<feature type="domain" description="SMC hinge" evidence="13">
    <location>
        <begin position="526"/>
        <end position="642"/>
    </location>
</feature>
<evidence type="ECO:0000259" key="13">
    <source>
        <dbReference type="SMART" id="SM00968"/>
    </source>
</evidence>
<dbReference type="GO" id="GO:0005634">
    <property type="term" value="C:nucleus"/>
    <property type="evidence" value="ECO:0007669"/>
    <property type="project" value="UniProtKB-SubCell"/>
</dbReference>
<keyword evidence="7 11" id="KW-0175">Coiled coil</keyword>
<reference evidence="14 15" key="1">
    <citation type="journal article" date="2018" name="Mol. Biol. Evol.">
        <title>Broad Genomic Sampling Reveals a Smut Pathogenic Ancestry of the Fungal Clade Ustilaginomycotina.</title>
        <authorList>
            <person name="Kijpornyongpan T."/>
            <person name="Mondo S.J."/>
            <person name="Barry K."/>
            <person name="Sandor L."/>
            <person name="Lee J."/>
            <person name="Lipzen A."/>
            <person name="Pangilinan J."/>
            <person name="LaButti K."/>
            <person name="Hainaut M."/>
            <person name="Henrissat B."/>
            <person name="Grigoriev I.V."/>
            <person name="Spatafora J.W."/>
            <person name="Aime M.C."/>
        </authorList>
    </citation>
    <scope>NUCLEOTIDE SEQUENCE [LARGE SCALE GENOMIC DNA]</scope>
    <source>
        <strain evidence="14 15">MCA 5214</strain>
    </source>
</reference>
<name>A0A316UY74_9BASI</name>
<dbReference type="Gene3D" id="3.30.70.1620">
    <property type="match status" value="1"/>
</dbReference>
<keyword evidence="6" id="KW-0498">Mitosis</keyword>
<dbReference type="GeneID" id="37031701"/>
<feature type="coiled-coil region" evidence="11">
    <location>
        <begin position="1040"/>
        <end position="1074"/>
    </location>
</feature>
<feature type="coiled-coil region" evidence="11">
    <location>
        <begin position="407"/>
        <end position="483"/>
    </location>
</feature>
<keyword evidence="15" id="KW-1185">Reference proteome</keyword>
<evidence type="ECO:0000256" key="8">
    <source>
        <dbReference type="ARBA" id="ARBA00023242"/>
    </source>
</evidence>
<evidence type="ECO:0000256" key="1">
    <source>
        <dbReference type="ARBA" id="ARBA00004123"/>
    </source>
</evidence>
<dbReference type="GO" id="GO:0003677">
    <property type="term" value="F:DNA binding"/>
    <property type="evidence" value="ECO:0007669"/>
    <property type="project" value="TreeGrafter"/>
</dbReference>